<dbReference type="Proteomes" id="UP000263094">
    <property type="component" value="Unassembled WGS sequence"/>
</dbReference>
<dbReference type="EMBL" id="QUAK01000062">
    <property type="protein sequence ID" value="RFU86671.1"/>
    <property type="molecule type" value="Genomic_DNA"/>
</dbReference>
<dbReference type="Pfam" id="PF00903">
    <property type="entry name" value="Glyoxalase"/>
    <property type="match status" value="1"/>
</dbReference>
<dbReference type="AlphaFoldDB" id="A0A372M738"/>
<organism evidence="2 3">
    <name type="scientific">Streptomyces triticagri</name>
    <dbReference type="NCBI Taxonomy" id="2293568"/>
    <lineage>
        <taxon>Bacteria</taxon>
        <taxon>Bacillati</taxon>
        <taxon>Actinomycetota</taxon>
        <taxon>Actinomycetes</taxon>
        <taxon>Kitasatosporales</taxon>
        <taxon>Streptomycetaceae</taxon>
        <taxon>Streptomyces</taxon>
    </lineage>
</organism>
<accession>A0A372M738</accession>
<dbReference type="PANTHER" id="PTHR36503">
    <property type="entry name" value="BLR2520 PROTEIN"/>
    <property type="match status" value="1"/>
</dbReference>
<comment type="caution">
    <text evidence="2">The sequence shown here is derived from an EMBL/GenBank/DDBJ whole genome shotgun (WGS) entry which is preliminary data.</text>
</comment>
<dbReference type="InterPro" id="IPR029068">
    <property type="entry name" value="Glyas_Bleomycin-R_OHBP_Dase"/>
</dbReference>
<gene>
    <name evidence="2" type="ORF">DY218_11070</name>
</gene>
<feature type="domain" description="VOC" evidence="1">
    <location>
        <begin position="1"/>
        <end position="126"/>
    </location>
</feature>
<dbReference type="InterPro" id="IPR004360">
    <property type="entry name" value="Glyas_Fos-R_dOase_dom"/>
</dbReference>
<evidence type="ECO:0000313" key="3">
    <source>
        <dbReference type="Proteomes" id="UP000263094"/>
    </source>
</evidence>
<dbReference type="Gene3D" id="3.10.180.10">
    <property type="entry name" value="2,3-Dihydroxybiphenyl 1,2-Dioxygenase, domain 1"/>
    <property type="match status" value="1"/>
</dbReference>
<proteinExistence type="predicted"/>
<evidence type="ECO:0000259" key="1">
    <source>
        <dbReference type="PROSITE" id="PS51819"/>
    </source>
</evidence>
<dbReference type="PROSITE" id="PS51819">
    <property type="entry name" value="VOC"/>
    <property type="match status" value="1"/>
</dbReference>
<dbReference type="CDD" id="cd06587">
    <property type="entry name" value="VOC"/>
    <property type="match status" value="1"/>
</dbReference>
<dbReference type="OrthoDB" id="9798430at2"/>
<dbReference type="RefSeq" id="WP_128555771.1">
    <property type="nucleotide sequence ID" value="NZ_QUAK01000062.1"/>
</dbReference>
<evidence type="ECO:0000313" key="2">
    <source>
        <dbReference type="EMBL" id="RFU86671.1"/>
    </source>
</evidence>
<dbReference type="InterPro" id="IPR037523">
    <property type="entry name" value="VOC_core"/>
</dbReference>
<protein>
    <submittedName>
        <fullName evidence="2">VOC family protein</fullName>
    </submittedName>
</protein>
<keyword evidence="3" id="KW-1185">Reference proteome</keyword>
<reference evidence="2 3" key="1">
    <citation type="submission" date="2018-08" db="EMBL/GenBank/DDBJ databases">
        <title>Isolation, diversity and antifungal activity of Actinobacteria from wheat.</title>
        <authorList>
            <person name="Han C."/>
        </authorList>
    </citation>
    <scope>NUCLEOTIDE SEQUENCE [LARGE SCALE GENOMIC DNA]</scope>
    <source>
        <strain evidence="2 3">NEAU-YY421</strain>
    </source>
</reference>
<dbReference type="SUPFAM" id="SSF54593">
    <property type="entry name" value="Glyoxalase/Bleomycin resistance protein/Dihydroxybiphenyl dioxygenase"/>
    <property type="match status" value="1"/>
</dbReference>
<sequence length="130" mass="14268">MAKLEINLVVADPARSKDFYTALGCTFRPLSPDPDDIQAWMAVDGPLPVTVHSVEFARWWDTTGPTVAPGATVIDVTVAPDEAHRMLDAVPAHGGEIVQPLRNMPWRQAYAIVTDPDGYRWGVKTEELDA</sequence>
<name>A0A372M738_9ACTN</name>
<dbReference type="PANTHER" id="PTHR36503:SF1">
    <property type="entry name" value="BLR2520 PROTEIN"/>
    <property type="match status" value="1"/>
</dbReference>